<accession>A0AAD8Y9Z8</accession>
<dbReference type="AlphaFoldDB" id="A0AAD8Y9Z8"/>
<dbReference type="EMBL" id="JATAAI010000012">
    <property type="protein sequence ID" value="KAK1741784.1"/>
    <property type="molecule type" value="Genomic_DNA"/>
</dbReference>
<reference evidence="2" key="1">
    <citation type="submission" date="2023-06" db="EMBL/GenBank/DDBJ databases">
        <title>Survivors Of The Sea: Transcriptome response of Skeletonema marinoi to long-term dormancy.</title>
        <authorList>
            <person name="Pinder M.I.M."/>
            <person name="Kourtchenko O."/>
            <person name="Robertson E.K."/>
            <person name="Larsson T."/>
            <person name="Maumus F."/>
            <person name="Osuna-Cruz C.M."/>
            <person name="Vancaester E."/>
            <person name="Stenow R."/>
            <person name="Vandepoele K."/>
            <person name="Ploug H."/>
            <person name="Bruchert V."/>
            <person name="Godhe A."/>
            <person name="Topel M."/>
        </authorList>
    </citation>
    <scope>NUCLEOTIDE SEQUENCE</scope>
    <source>
        <strain evidence="2">R05AC</strain>
    </source>
</reference>
<name>A0AAD8Y9Z8_9STRA</name>
<dbReference type="Proteomes" id="UP001224775">
    <property type="component" value="Unassembled WGS sequence"/>
</dbReference>
<keyword evidence="1" id="KW-0812">Transmembrane</keyword>
<evidence type="ECO:0000256" key="1">
    <source>
        <dbReference type="SAM" id="Phobius"/>
    </source>
</evidence>
<protein>
    <submittedName>
        <fullName evidence="2">Uncharacterized protein</fullName>
    </submittedName>
</protein>
<proteinExistence type="predicted"/>
<evidence type="ECO:0000313" key="3">
    <source>
        <dbReference type="Proteomes" id="UP001224775"/>
    </source>
</evidence>
<keyword evidence="1" id="KW-0472">Membrane</keyword>
<comment type="caution">
    <text evidence="2">The sequence shown here is derived from an EMBL/GenBank/DDBJ whole genome shotgun (WGS) entry which is preliminary data.</text>
</comment>
<feature type="transmembrane region" description="Helical" evidence="1">
    <location>
        <begin position="67"/>
        <end position="89"/>
    </location>
</feature>
<organism evidence="2 3">
    <name type="scientific">Skeletonema marinoi</name>
    <dbReference type="NCBI Taxonomy" id="267567"/>
    <lineage>
        <taxon>Eukaryota</taxon>
        <taxon>Sar</taxon>
        <taxon>Stramenopiles</taxon>
        <taxon>Ochrophyta</taxon>
        <taxon>Bacillariophyta</taxon>
        <taxon>Coscinodiscophyceae</taxon>
        <taxon>Thalassiosirophycidae</taxon>
        <taxon>Thalassiosirales</taxon>
        <taxon>Skeletonemataceae</taxon>
        <taxon>Skeletonema</taxon>
        <taxon>Skeletonema marinoi-dohrnii complex</taxon>
    </lineage>
</organism>
<sequence length="251" mass="27351">MVAAFTHSTGTTGLRRSSSSKIILSSYPQDSNYLNSFLTSVTVFDGSDLTDTVVRSNTFWSTLSSKLPYFIAAELLATVTFVAIASVVASQGQFLIDKVSSDAQKSKQFKRLDDVSPAVQLDFTKLLLCIVIDILGSANEAIPLVGELVDVVYAPIAALLLRQLFNGSNVVFLLEFGEEILPFTDILPLATICWVVEAFFGNGNLAKALRIGTYAPNVETDTDKNYIDDKAEVKSSALLQSNKQDDKDSWQ</sequence>
<keyword evidence="1" id="KW-1133">Transmembrane helix</keyword>
<gene>
    <name evidence="2" type="ORF">QTG54_007357</name>
</gene>
<keyword evidence="3" id="KW-1185">Reference proteome</keyword>
<evidence type="ECO:0000313" key="2">
    <source>
        <dbReference type="EMBL" id="KAK1741784.1"/>
    </source>
</evidence>